<keyword evidence="1" id="KW-1185">Reference proteome</keyword>
<dbReference type="PANTHER" id="PTHR46880:SF8">
    <property type="entry name" value="E3 SUMO-PROTEIN LIGASE KIAA1586"/>
    <property type="match status" value="1"/>
</dbReference>
<dbReference type="SUPFAM" id="SSF53098">
    <property type="entry name" value="Ribonuclease H-like"/>
    <property type="match status" value="1"/>
</dbReference>
<accession>A0ABM4BUB8</accession>
<sequence>MFSSKMQINQHETTYRIFRTVYHIAKMNRPFSDLKELILIQVENGLDMGRILQSDHACADIVYHISNEIRTKLVKYNLHNDNKVGFMIDESTTMSKKSALSICLRVNIPEINIVNSIYFDLIELTNTEVSSIANSFICALHDFGFDNNFLLSNWVSFACDGASNMLGKKAGVAQLLLNQFPNLILWHCSNHRLELVVNDVVHDILPICHMKSFFDKLYSIYSASPKNKKELETVAMALSVKLNSIGRILGNRWVSSSARSVMAVWNNYAALYQHFHESSLDLRRNGGDKAQYAGLKNKLCDINFILNMGLMLDALIELEHLSKKLQDRQTSLPDAHQLITIKYHIFQSMRNNSGEYYLQTQLAAEKFEFKGVKLQIGKVSKINQNEFFSKLSENLDSRMFTTRAAHKSLQDKENDLNKEKYDNLIKNLQILDKPQWFEDQDPCFGDNDIRQLAKTLNICEIMAVQGFREYISTGDCNKTPNDLQPLRTGINTLIVSTAECERSFSTMNIILSSLRNSLLIKTVSSLMFISLVGQPITHFDPKDYLIKWFGNYEAPALKSINESETESESENESKDIPKLQPSKVYIGLTEGEWKTRYKNRKSSFNNIKYKNSIALSNYVWDLKNNFNETPMQTWSILKSVPPYSNISKRCPLCLYEKFTIISYPKPEELLKMKYFDIYAFIMHKPNNLQISDSGTVDKPFDAMNLDCNKQQLGTITTFLRDKWRKSYSSMARFEEKNKK</sequence>
<reference evidence="2" key="1">
    <citation type="submission" date="2025-08" db="UniProtKB">
        <authorList>
            <consortium name="RefSeq"/>
        </authorList>
    </citation>
    <scope>IDENTIFICATION</scope>
</reference>
<evidence type="ECO:0000313" key="1">
    <source>
        <dbReference type="Proteomes" id="UP001652625"/>
    </source>
</evidence>
<dbReference type="RefSeq" id="XP_065652766.1">
    <property type="nucleotide sequence ID" value="XM_065796694.1"/>
</dbReference>
<proteinExistence type="predicted"/>
<protein>
    <submittedName>
        <fullName evidence="2">E3 SUMO-protein ligase KIAA1586-like</fullName>
    </submittedName>
</protein>
<dbReference type="InterPro" id="IPR012337">
    <property type="entry name" value="RNaseH-like_sf"/>
</dbReference>
<dbReference type="PANTHER" id="PTHR46880">
    <property type="entry name" value="RAS-ASSOCIATING DOMAIN-CONTAINING PROTEIN"/>
    <property type="match status" value="1"/>
</dbReference>
<name>A0ABM4BUB8_HYDVU</name>
<evidence type="ECO:0000313" key="2">
    <source>
        <dbReference type="RefSeq" id="XP_065652766.1"/>
    </source>
</evidence>
<dbReference type="Proteomes" id="UP001652625">
    <property type="component" value="Chromosome 05"/>
</dbReference>
<gene>
    <name evidence="2" type="primary">LOC136080086</name>
</gene>
<organism evidence="1 2">
    <name type="scientific">Hydra vulgaris</name>
    <name type="common">Hydra</name>
    <name type="synonym">Hydra attenuata</name>
    <dbReference type="NCBI Taxonomy" id="6087"/>
    <lineage>
        <taxon>Eukaryota</taxon>
        <taxon>Metazoa</taxon>
        <taxon>Cnidaria</taxon>
        <taxon>Hydrozoa</taxon>
        <taxon>Hydroidolina</taxon>
        <taxon>Anthoathecata</taxon>
        <taxon>Aplanulata</taxon>
        <taxon>Hydridae</taxon>
        <taxon>Hydra</taxon>
    </lineage>
</organism>
<dbReference type="GeneID" id="136080086"/>